<name>A0ABX3ZP60_9RHOB</name>
<dbReference type="Proteomes" id="UP000214673">
    <property type="component" value="Unassembled WGS sequence"/>
</dbReference>
<comment type="caution">
    <text evidence="1">The sequence shown here is derived from an EMBL/GenBank/DDBJ whole genome shotgun (WGS) entry which is preliminary data.</text>
</comment>
<gene>
    <name evidence="1" type="ORF">CDV53_18180</name>
</gene>
<evidence type="ECO:0000313" key="2">
    <source>
        <dbReference type="Proteomes" id="UP000214673"/>
    </source>
</evidence>
<evidence type="ECO:0000313" key="1">
    <source>
        <dbReference type="EMBL" id="OWJ72002.1"/>
    </source>
</evidence>
<dbReference type="EMBL" id="NIPV01000102">
    <property type="protein sequence ID" value="OWJ72002.1"/>
    <property type="molecule type" value="Genomic_DNA"/>
</dbReference>
<accession>A0ABX3ZP60</accession>
<organism evidence="1 2">
    <name type="scientific">Haematobacter missouriensis</name>
    <dbReference type="NCBI Taxonomy" id="366616"/>
    <lineage>
        <taxon>Bacteria</taxon>
        <taxon>Pseudomonadati</taxon>
        <taxon>Pseudomonadota</taxon>
        <taxon>Alphaproteobacteria</taxon>
        <taxon>Rhodobacterales</taxon>
        <taxon>Paracoccaceae</taxon>
        <taxon>Haematobacter</taxon>
    </lineage>
</organism>
<proteinExistence type="predicted"/>
<keyword evidence="2" id="KW-1185">Reference proteome</keyword>
<protein>
    <submittedName>
        <fullName evidence="1">Uncharacterized protein</fullName>
    </submittedName>
</protein>
<sequence>MLFHVWFRMWFHMWVHVWSEYGDAIMDDDDELGLPPFTARTPEQRRKDLVEGLAELRLTPAGMAGKLEKFGDDRSFKAILRSIERMISGETKVSPEMSVIMEMLLRQHRRLKKRHQDLQWTVTEHGTHQAQVDGWYVYLSPQTRGRWILSCAAGPSRQDYSPPFGRWLDSLEEAKHKALVEVEEGMNELAEIEHEVSLRQTE</sequence>
<reference evidence="1 2" key="1">
    <citation type="submission" date="2016-11" db="EMBL/GenBank/DDBJ databases">
        <title>Comparison of Traditional DNA-DNA Hybridization with In Silico Genomic Analysis.</title>
        <authorList>
            <person name="Nicholson A.C."/>
            <person name="Sammons S."/>
            <person name="Humrighouse B.W."/>
            <person name="Graziano J."/>
            <person name="Lasker B."/>
            <person name="Whitney A.M."/>
            <person name="Mcquiston J.R."/>
        </authorList>
    </citation>
    <scope>NUCLEOTIDE SEQUENCE [LARGE SCALE GENOMIC DNA]</scope>
    <source>
        <strain evidence="1 2">H1892</strain>
    </source>
</reference>